<feature type="chain" id="PRO_5035879936" description="Beta-lactamase-related domain-containing protein" evidence="1">
    <location>
        <begin position="21"/>
        <end position="569"/>
    </location>
</feature>
<dbReference type="SUPFAM" id="SSF56601">
    <property type="entry name" value="beta-lactamase/transpeptidase-like"/>
    <property type="match status" value="1"/>
</dbReference>
<comment type="caution">
    <text evidence="3">The sequence shown here is derived from an EMBL/GenBank/DDBJ whole genome shotgun (WGS) entry which is preliminary data.</text>
</comment>
<dbReference type="InterPro" id="IPR001466">
    <property type="entry name" value="Beta-lactam-related"/>
</dbReference>
<sequence>MFLSVLKTLGILAIVAILRAQGLTEVDQEILDKFIEHGMQCRNIPGMAVSIVKDGDTVLAKGYGVKDNTKEGNVTEHTRFNIASITKHFTALLSATFINQTSTGLEQGFDTTVKNVLGPEFAFWDTQRTEHSTLRDLLSHKMGFPYRDLLLKTGGLSKEQILRRIHHMEPVSAPRVDFTYSNIMYMLVGHMLEKLGKKSWEDLMSERIFEPVGMVNSTFLDNVTHVEWENNFAKPHMEFENIKNPIAYESVKVIGAVGAGASICTTASDMAEWQKLLLNTGNLDGKQVINGALISEAMRGSYAAHGAYIATKPYFPETFSKDLYGLGFYTGYYRGLPIVYHEGSVPGYTSFLLLIPSHNISIFTTTNKGGLNSLNYATQLFTADLLMGYTPWLNQTNVCTYPQQYQPPVTNNLPDGSSNNITTNPLIEYAGTYGSYMSGVCTVELLKLNGIEFLQLKYGIGTFNLLPTNINDTFVAKGSGLTWYLDIGTVVFSERADGTGMQQLTLPLAERQFHVTFRKDIDGTKVPPPEKPAVPTCPPMATLTSNAGLVQAYTMHATLHIIFAVAILT</sequence>
<reference evidence="3" key="1">
    <citation type="submission" date="2022-03" db="EMBL/GenBank/DDBJ databases">
        <authorList>
            <person name="Martin C."/>
        </authorList>
    </citation>
    <scope>NUCLEOTIDE SEQUENCE</scope>
</reference>
<dbReference type="Pfam" id="PF00144">
    <property type="entry name" value="Beta-lactamase"/>
    <property type="match status" value="1"/>
</dbReference>
<gene>
    <name evidence="3" type="ORF">OFUS_LOCUS1804</name>
</gene>
<dbReference type="AlphaFoldDB" id="A0A8S4MZC2"/>
<organism evidence="3 4">
    <name type="scientific">Owenia fusiformis</name>
    <name type="common">Polychaete worm</name>
    <dbReference type="NCBI Taxonomy" id="6347"/>
    <lineage>
        <taxon>Eukaryota</taxon>
        <taxon>Metazoa</taxon>
        <taxon>Spiralia</taxon>
        <taxon>Lophotrochozoa</taxon>
        <taxon>Annelida</taxon>
        <taxon>Polychaeta</taxon>
        <taxon>Sedentaria</taxon>
        <taxon>Canalipalpata</taxon>
        <taxon>Sabellida</taxon>
        <taxon>Oweniida</taxon>
        <taxon>Oweniidae</taxon>
        <taxon>Owenia</taxon>
    </lineage>
</organism>
<evidence type="ECO:0000313" key="3">
    <source>
        <dbReference type="EMBL" id="CAH1774315.1"/>
    </source>
</evidence>
<evidence type="ECO:0000313" key="4">
    <source>
        <dbReference type="Proteomes" id="UP000749559"/>
    </source>
</evidence>
<dbReference type="EMBL" id="CAIIXF020000001">
    <property type="protein sequence ID" value="CAH1774315.1"/>
    <property type="molecule type" value="Genomic_DNA"/>
</dbReference>
<dbReference type="Proteomes" id="UP000749559">
    <property type="component" value="Unassembled WGS sequence"/>
</dbReference>
<feature type="signal peptide" evidence="1">
    <location>
        <begin position="1"/>
        <end position="20"/>
    </location>
</feature>
<keyword evidence="1" id="KW-0732">Signal</keyword>
<dbReference type="PANTHER" id="PTHR46825:SF15">
    <property type="entry name" value="BETA-LACTAMASE-RELATED DOMAIN-CONTAINING PROTEIN"/>
    <property type="match status" value="1"/>
</dbReference>
<dbReference type="InterPro" id="IPR012338">
    <property type="entry name" value="Beta-lactam/transpept-like"/>
</dbReference>
<accession>A0A8S4MZC2</accession>
<evidence type="ECO:0000256" key="1">
    <source>
        <dbReference type="SAM" id="SignalP"/>
    </source>
</evidence>
<dbReference type="OrthoDB" id="5946976at2759"/>
<feature type="domain" description="Beta-lactamase-related" evidence="2">
    <location>
        <begin position="31"/>
        <end position="372"/>
    </location>
</feature>
<keyword evidence="4" id="KW-1185">Reference proteome</keyword>
<proteinExistence type="predicted"/>
<name>A0A8S4MZC2_OWEFU</name>
<dbReference type="PANTHER" id="PTHR46825">
    <property type="entry name" value="D-ALANYL-D-ALANINE-CARBOXYPEPTIDASE/ENDOPEPTIDASE AMPH"/>
    <property type="match status" value="1"/>
</dbReference>
<dbReference type="InterPro" id="IPR050491">
    <property type="entry name" value="AmpC-like"/>
</dbReference>
<protein>
    <recommendedName>
        <fullName evidence="2">Beta-lactamase-related domain-containing protein</fullName>
    </recommendedName>
</protein>
<dbReference type="Gene3D" id="3.40.710.10">
    <property type="entry name" value="DD-peptidase/beta-lactamase superfamily"/>
    <property type="match status" value="1"/>
</dbReference>
<evidence type="ECO:0000259" key="2">
    <source>
        <dbReference type="Pfam" id="PF00144"/>
    </source>
</evidence>